<evidence type="ECO:0000313" key="1">
    <source>
        <dbReference type="EMBL" id="EFG10017.1"/>
    </source>
</evidence>
<protein>
    <submittedName>
        <fullName evidence="1">Uncharacterized protein</fullName>
    </submittedName>
</protein>
<gene>
    <name evidence="1" type="ORF">SCLAV_4944</name>
</gene>
<name>E2PW27_STRCL</name>
<dbReference type="RefSeq" id="WP_003962275.1">
    <property type="nucleotide sequence ID" value="NZ_CM000913.1"/>
</dbReference>
<dbReference type="OrthoDB" id="4507101at2"/>
<dbReference type="EMBL" id="CM000913">
    <property type="protein sequence ID" value="EFG10017.1"/>
    <property type="molecule type" value="Genomic_DNA"/>
</dbReference>
<accession>E2PW27</accession>
<dbReference type="KEGG" id="sclf:BB341_04220"/>
<proteinExistence type="predicted"/>
<dbReference type="Proteomes" id="UP000002357">
    <property type="component" value="Chromosome"/>
</dbReference>
<organism evidence="1 2">
    <name type="scientific">Streptomyces clavuligerus</name>
    <dbReference type="NCBI Taxonomy" id="1901"/>
    <lineage>
        <taxon>Bacteria</taxon>
        <taxon>Bacillati</taxon>
        <taxon>Actinomycetota</taxon>
        <taxon>Actinomycetes</taxon>
        <taxon>Kitasatosporales</taxon>
        <taxon>Streptomycetaceae</taxon>
        <taxon>Streptomyces</taxon>
    </lineage>
</organism>
<dbReference type="eggNOG" id="COG3064">
    <property type="taxonomic scope" value="Bacteria"/>
</dbReference>
<evidence type="ECO:0000313" key="2">
    <source>
        <dbReference type="Proteomes" id="UP000002357"/>
    </source>
</evidence>
<reference evidence="1 2" key="1">
    <citation type="journal article" date="2010" name="Genome Biol. Evol.">
        <title>The sequence of a 1.8-mb bacterial linear plasmid reveals a rich evolutionary reservoir of secondary metabolic pathways.</title>
        <authorList>
            <person name="Medema M.H."/>
            <person name="Trefzer A."/>
            <person name="Kovalchuk A."/>
            <person name="van den Berg M."/>
            <person name="Mueller U."/>
            <person name="Heijne W."/>
            <person name="Wu L."/>
            <person name="Alam M.T."/>
            <person name="Ronning C.M."/>
            <person name="Nierman W.C."/>
            <person name="Bovenberg R.A.L."/>
            <person name="Breitling R."/>
            <person name="Takano E."/>
        </authorList>
    </citation>
    <scope>NUCLEOTIDE SEQUENCE [LARGE SCALE GENOMIC DNA]</scope>
    <source>
        <strain evidence="2">ATCC 27064 / DSM 738 / JCM 4710 / NBRC 13307 / NCIMB 12785 / NRRL 3585 / VKM Ac-602</strain>
    </source>
</reference>
<sequence>MTNEPAIPVQLGRPERMWERAVVLVLIAVTKMARPGFRLNDCELSCSHSNGGWTLVLRPEGKAIFYGQDADCSDTTFQGDKPVDLLVNAPEWLPHDRLREMNDSYELGYLYWWEEGRWWRAPYPDWVGDDGLAASCDGYAGIFDDRSLADCFADAGYRDRAAAERFVARVAEGTVNESVIMDLMDSATSPAPVPRESRLPAALEWAVRLGVAERPPAGGALVPYRGTPVAVR</sequence>
<keyword evidence="2" id="KW-1185">Reference proteome</keyword>
<dbReference type="GeneID" id="93728616"/>
<dbReference type="AlphaFoldDB" id="E2PW27"/>